<organism evidence="2 3">
    <name type="scientific">Candidatus Intestinimonas merdavium</name>
    <dbReference type="NCBI Taxonomy" id="2838622"/>
    <lineage>
        <taxon>Bacteria</taxon>
        <taxon>Bacillati</taxon>
        <taxon>Bacillota</taxon>
        <taxon>Clostridia</taxon>
        <taxon>Eubacteriales</taxon>
        <taxon>Intestinimonas</taxon>
    </lineage>
</organism>
<name>A0A9D2CED2_9FIRM</name>
<gene>
    <name evidence="2" type="ORF">H9826_07940</name>
</gene>
<dbReference type="InterPro" id="IPR025586">
    <property type="entry name" value="PcfJ"/>
</dbReference>
<feature type="region of interest" description="Disordered" evidence="1">
    <location>
        <begin position="492"/>
        <end position="516"/>
    </location>
</feature>
<accession>A0A9D2CED2</accession>
<comment type="caution">
    <text evidence="2">The sequence shown here is derived from an EMBL/GenBank/DDBJ whole genome shotgun (WGS) entry which is preliminary data.</text>
</comment>
<reference evidence="2" key="2">
    <citation type="submission" date="2021-04" db="EMBL/GenBank/DDBJ databases">
        <authorList>
            <person name="Gilroy R."/>
        </authorList>
    </citation>
    <scope>NUCLEOTIDE SEQUENCE</scope>
    <source>
        <strain evidence="2">CHK33-7979</strain>
    </source>
</reference>
<proteinExistence type="predicted"/>
<evidence type="ECO:0000313" key="3">
    <source>
        <dbReference type="Proteomes" id="UP000886824"/>
    </source>
</evidence>
<dbReference type="EMBL" id="DXCX01000083">
    <property type="protein sequence ID" value="HIY73887.1"/>
    <property type="molecule type" value="Genomic_DNA"/>
</dbReference>
<evidence type="ECO:0000256" key="1">
    <source>
        <dbReference type="SAM" id="MobiDB-lite"/>
    </source>
</evidence>
<protein>
    <submittedName>
        <fullName evidence="2">PcfJ domain-containing protein</fullName>
    </submittedName>
</protein>
<sequence length="516" mass="59265">MEPPHHREPDPWDGYTCHIGAMSAPPTKKPELVACPICGKLAKVKELGRTGKRDNLCAWYRVVVLRMWKDALWALAFESKKSYRDEDRLTDRPQVSLLRVYRFIPGLAEKSFRLFDGYPWTGYVSMDTPPTKLPLPVAEPFGWCSAEGMGYTVINLDELRHSPFRYCQAETYFDGGTKPPHTTELLRYLALCTQWPRQTEMLVKLGLQKAVHDLIAKKKWNRDAFRWAETDPQKAFGLSRAELRDYLALKTYSDVKLDIAAWYKRLRRAGMAVTFTDLEELRSEAPLTVGRLVVKMARYQVMPARLLSYTRKEKTRKGQKRMTINTLLTEWVDYLEDAALLGYDLTNPIWLMPKELHAKHMSTMEPAAAIREKQTSERYQKRLKKLVSRYTFSTKRWLIRPPVSATEIAAEGKVLRHCVGGYAERHIKGATTILFLRDRERPGKPLVTIEMNGNQIVQIHGYQNDAGQAVKPMVRYADILDPWLAWLAAGSKRNKDGTPRVPRQKAADGKIQARTA</sequence>
<dbReference type="Pfam" id="PF14284">
    <property type="entry name" value="PcfJ"/>
    <property type="match status" value="1"/>
</dbReference>
<evidence type="ECO:0000313" key="2">
    <source>
        <dbReference type="EMBL" id="HIY73887.1"/>
    </source>
</evidence>
<dbReference type="AlphaFoldDB" id="A0A9D2CED2"/>
<dbReference type="Proteomes" id="UP000886824">
    <property type="component" value="Unassembled WGS sequence"/>
</dbReference>
<reference evidence="2" key="1">
    <citation type="journal article" date="2021" name="PeerJ">
        <title>Extensive microbial diversity within the chicken gut microbiome revealed by metagenomics and culture.</title>
        <authorList>
            <person name="Gilroy R."/>
            <person name="Ravi A."/>
            <person name="Getino M."/>
            <person name="Pursley I."/>
            <person name="Horton D.L."/>
            <person name="Alikhan N.F."/>
            <person name="Baker D."/>
            <person name="Gharbi K."/>
            <person name="Hall N."/>
            <person name="Watson M."/>
            <person name="Adriaenssens E.M."/>
            <person name="Foster-Nyarko E."/>
            <person name="Jarju S."/>
            <person name="Secka A."/>
            <person name="Antonio M."/>
            <person name="Oren A."/>
            <person name="Chaudhuri R.R."/>
            <person name="La Ragione R."/>
            <person name="Hildebrand F."/>
            <person name="Pallen M.J."/>
        </authorList>
    </citation>
    <scope>NUCLEOTIDE SEQUENCE</scope>
    <source>
        <strain evidence="2">CHK33-7979</strain>
    </source>
</reference>